<dbReference type="Proteomes" id="UP001500984">
    <property type="component" value="Unassembled WGS sequence"/>
</dbReference>
<dbReference type="InterPro" id="IPR016130">
    <property type="entry name" value="Tyr_Pase_AS"/>
</dbReference>
<organism evidence="4 5">
    <name type="scientific">Brevibacterium salitolerans</name>
    <dbReference type="NCBI Taxonomy" id="1403566"/>
    <lineage>
        <taxon>Bacteria</taxon>
        <taxon>Bacillati</taxon>
        <taxon>Actinomycetota</taxon>
        <taxon>Actinomycetes</taxon>
        <taxon>Micrococcales</taxon>
        <taxon>Brevibacteriaceae</taxon>
        <taxon>Brevibacterium</taxon>
    </lineage>
</organism>
<reference evidence="4 5" key="1">
    <citation type="journal article" date="2019" name="Int. J. Syst. Evol. Microbiol.">
        <title>The Global Catalogue of Microorganisms (GCM) 10K type strain sequencing project: providing services to taxonomists for standard genome sequencing and annotation.</title>
        <authorList>
            <consortium name="The Broad Institute Genomics Platform"/>
            <consortium name="The Broad Institute Genome Sequencing Center for Infectious Disease"/>
            <person name="Wu L."/>
            <person name="Ma J."/>
        </authorList>
    </citation>
    <scope>NUCLEOTIDE SEQUENCE [LARGE SCALE GENOMIC DNA]</scope>
    <source>
        <strain evidence="4 5">JCM 15900</strain>
    </source>
</reference>
<accession>A0ABN2WAN8</accession>
<dbReference type="InterPro" id="IPR029021">
    <property type="entry name" value="Prot-tyrosine_phosphatase-like"/>
</dbReference>
<dbReference type="Gene3D" id="3.90.190.10">
    <property type="entry name" value="Protein tyrosine phosphatase superfamily"/>
    <property type="match status" value="1"/>
</dbReference>
<dbReference type="PROSITE" id="PS50056">
    <property type="entry name" value="TYR_PHOSPHATASE_2"/>
    <property type="match status" value="1"/>
</dbReference>
<dbReference type="EMBL" id="BAAAPZ010000001">
    <property type="protein sequence ID" value="GAA2087165.1"/>
    <property type="molecule type" value="Genomic_DNA"/>
</dbReference>
<dbReference type="RefSeq" id="WP_291794437.1">
    <property type="nucleotide sequence ID" value="NZ_BAAAPZ010000001.1"/>
</dbReference>
<dbReference type="PANTHER" id="PTHR31126:SF1">
    <property type="entry name" value="TYROSINE SPECIFIC PROTEIN PHOSPHATASES DOMAIN-CONTAINING PROTEIN"/>
    <property type="match status" value="1"/>
</dbReference>
<evidence type="ECO:0000256" key="1">
    <source>
        <dbReference type="ARBA" id="ARBA00009580"/>
    </source>
</evidence>
<feature type="region of interest" description="Disordered" evidence="2">
    <location>
        <begin position="1"/>
        <end position="24"/>
    </location>
</feature>
<feature type="domain" description="Tyrosine specific protein phosphatases" evidence="3">
    <location>
        <begin position="147"/>
        <end position="194"/>
    </location>
</feature>
<dbReference type="InterPro" id="IPR000387">
    <property type="entry name" value="Tyr_Pase_dom"/>
</dbReference>
<name>A0ABN2WAN8_9MICO</name>
<dbReference type="PANTHER" id="PTHR31126">
    <property type="entry name" value="TYROSINE-PROTEIN PHOSPHATASE"/>
    <property type="match status" value="1"/>
</dbReference>
<dbReference type="SUPFAM" id="SSF52799">
    <property type="entry name" value="(Phosphotyrosine protein) phosphatases II"/>
    <property type="match status" value="1"/>
</dbReference>
<keyword evidence="5" id="KW-1185">Reference proteome</keyword>
<dbReference type="PROSITE" id="PS00383">
    <property type="entry name" value="TYR_PHOSPHATASE_1"/>
    <property type="match status" value="1"/>
</dbReference>
<evidence type="ECO:0000259" key="3">
    <source>
        <dbReference type="PROSITE" id="PS50056"/>
    </source>
</evidence>
<sequence length="276" mass="29702">MTTTPGTRTPDAHAREEAAPVGAGTHLAPRIPVQGTFNFRDLGGYRTADGGRIAAGRLFRADGLGRLDASSHSLMAELGIRSVVDLREEREVARIPDVLGSEAFSYAHVPLLGNRFMPLDPQSPRRLTLSEHSLPGLYRAMIDTAGAAFVDVVSRLAAHEEGAVVFHCSAGKDRTGMIAAFVLTLAGVPRDDVIADYALTERYLGEDFLRALGRNVASAGVSETGISATAARPEWMADVLDRLDREFDGVEGYLAHHGLGEDVTGRLRRTLVSRED</sequence>
<protein>
    <recommendedName>
        <fullName evidence="3">Tyrosine specific protein phosphatases domain-containing protein</fullName>
    </recommendedName>
</protein>
<evidence type="ECO:0000256" key="2">
    <source>
        <dbReference type="SAM" id="MobiDB-lite"/>
    </source>
</evidence>
<dbReference type="InterPro" id="IPR026893">
    <property type="entry name" value="Tyr/Ser_Pase_IphP-type"/>
</dbReference>
<comment type="similarity">
    <text evidence="1">Belongs to the protein-tyrosine phosphatase family.</text>
</comment>
<evidence type="ECO:0000313" key="5">
    <source>
        <dbReference type="Proteomes" id="UP001500984"/>
    </source>
</evidence>
<evidence type="ECO:0000313" key="4">
    <source>
        <dbReference type="EMBL" id="GAA2087165.1"/>
    </source>
</evidence>
<gene>
    <name evidence="4" type="ORF">GCM10009823_01400</name>
</gene>
<dbReference type="Pfam" id="PF13350">
    <property type="entry name" value="Y_phosphatase3"/>
    <property type="match status" value="1"/>
</dbReference>
<comment type="caution">
    <text evidence="4">The sequence shown here is derived from an EMBL/GenBank/DDBJ whole genome shotgun (WGS) entry which is preliminary data.</text>
</comment>
<proteinExistence type="inferred from homology"/>